<dbReference type="PANTHER" id="PTHR31689">
    <property type="entry name" value="DIAMINOPIMELATE EPIMERASE, CHLOROPLASTIC"/>
    <property type="match status" value="1"/>
</dbReference>
<dbReference type="GO" id="GO:0009089">
    <property type="term" value="P:lysine biosynthetic process via diaminopimelate"/>
    <property type="evidence" value="ECO:0007669"/>
    <property type="project" value="UniProtKB-UniRule"/>
</dbReference>
<comment type="subcellular location">
    <subcellularLocation>
        <location evidence="9">Cytoplasm</location>
    </subcellularLocation>
</comment>
<dbReference type="PROSITE" id="PS01326">
    <property type="entry name" value="DAP_EPIMERASE"/>
    <property type="match status" value="1"/>
</dbReference>
<dbReference type="Proteomes" id="UP000567099">
    <property type="component" value="Unassembled WGS sequence"/>
</dbReference>
<evidence type="ECO:0000313" key="12">
    <source>
        <dbReference type="EMBL" id="MBA2863818.1"/>
    </source>
</evidence>
<evidence type="ECO:0000256" key="4">
    <source>
        <dbReference type="ARBA" id="ARBA00022490"/>
    </source>
</evidence>
<comment type="subunit">
    <text evidence="9">Homodimer.</text>
</comment>
<evidence type="ECO:0000256" key="10">
    <source>
        <dbReference type="PROSITE-ProRule" id="PRU10125"/>
    </source>
</evidence>
<feature type="binding site" evidence="9">
    <location>
        <begin position="221"/>
        <end position="222"/>
    </location>
    <ligand>
        <name>substrate</name>
    </ligand>
</feature>
<dbReference type="InterPro" id="IPR001653">
    <property type="entry name" value="DAP_epimerase_DapF"/>
</dbReference>
<feature type="binding site" evidence="9">
    <location>
        <position position="193"/>
    </location>
    <ligand>
        <name>substrate</name>
    </ligand>
</feature>
<dbReference type="InterPro" id="IPR018510">
    <property type="entry name" value="DAP_epimerase_AS"/>
</dbReference>
<feature type="site" description="Could be important to modulate the pK values of the two catalytic cysteine residues" evidence="9">
    <location>
        <position position="162"/>
    </location>
</feature>
<sequence>MKFTKMHGLGNDYIYVDAISQKIENPNEISKFVSDRHFGIGSDGLVLILPSDVADFKMRMFNSDGSEAEMCGNAIRCVGKFVYDKKMTDKSTITIETLAGIKVLEMTVENGKVVLVKVDMGEPILKAEEIPVLSEKHPVIDEEITAKDYSYYFTCVSMGNPHAITYIENVSEFPLEKIGPLFEIHEKFPRKTNVEFVELIDKNTVKMRVWERGAGETLACGTGACAVLVASILKGYVGRKSTVKLLGGDLIIEWNENDNHIYMTGPATTVFEGEIDI</sequence>
<feature type="site" description="Could be important to modulate the pK values of the two catalytic cysteine residues" evidence="9">
    <location>
        <position position="211"/>
    </location>
</feature>
<keyword evidence="5 9" id="KW-0028">Amino-acid biosynthesis</keyword>
<feature type="binding site" evidence="9">
    <location>
        <position position="11"/>
    </location>
    <ligand>
        <name>substrate</name>
    </ligand>
</feature>
<dbReference type="UniPathway" id="UPA00034">
    <property type="reaction ID" value="UER00025"/>
</dbReference>
<dbReference type="SUPFAM" id="SSF54506">
    <property type="entry name" value="Diaminopimelate epimerase-like"/>
    <property type="match status" value="2"/>
</dbReference>
<evidence type="ECO:0000313" key="16">
    <source>
        <dbReference type="Proteomes" id="UP000590564"/>
    </source>
</evidence>
<dbReference type="GO" id="GO:0005829">
    <property type="term" value="C:cytosol"/>
    <property type="evidence" value="ECO:0007669"/>
    <property type="project" value="TreeGrafter"/>
</dbReference>
<evidence type="ECO:0000313" key="13">
    <source>
        <dbReference type="EMBL" id="MBB6496176.1"/>
    </source>
</evidence>
<name>A0A2L1C866_METMI</name>
<dbReference type="Proteomes" id="UP000590564">
    <property type="component" value="Unassembled WGS sequence"/>
</dbReference>
<dbReference type="AlphaFoldDB" id="A0A2L1C866"/>
<evidence type="ECO:0000256" key="9">
    <source>
        <dbReference type="HAMAP-Rule" id="MF_00197"/>
    </source>
</evidence>
<dbReference type="EMBL" id="CP026606">
    <property type="protein sequence ID" value="AVB75493.1"/>
    <property type="molecule type" value="Genomic_DNA"/>
</dbReference>
<feature type="binding site" evidence="9">
    <location>
        <position position="62"/>
    </location>
    <ligand>
        <name>substrate</name>
    </ligand>
</feature>
<evidence type="ECO:0000256" key="3">
    <source>
        <dbReference type="ARBA" id="ARBA00013080"/>
    </source>
</evidence>
<dbReference type="KEGG" id="mmad:MMJJ_00740"/>
<evidence type="ECO:0000256" key="2">
    <source>
        <dbReference type="ARBA" id="ARBA00010219"/>
    </source>
</evidence>
<evidence type="ECO:0000256" key="5">
    <source>
        <dbReference type="ARBA" id="ARBA00022605"/>
    </source>
</evidence>
<evidence type="ECO:0000313" key="14">
    <source>
        <dbReference type="Proteomes" id="UP000239462"/>
    </source>
</evidence>
<reference evidence="14" key="1">
    <citation type="journal article" date="2018" name="Genome Announc.">
        <title>Complete Genome Sequence of the Methanococcus maripaludis Type Strain JJ (DSM 2067), a Model for Selenoprotein Synthesis in Archaea.</title>
        <authorList>
            <person name="Poehlein A."/>
            <person name="Heym D."/>
            <person name="Quitzke V."/>
            <person name="Fersch J."/>
            <person name="Daniel R."/>
            <person name="Rother M."/>
        </authorList>
    </citation>
    <scope>NUCLEOTIDE SEQUENCE [LARGE SCALE GENOMIC DNA]</scope>
    <source>
        <strain evidence="14">DSM 2067</strain>
    </source>
</reference>
<feature type="binding site" evidence="9">
    <location>
        <position position="160"/>
    </location>
    <ligand>
        <name>substrate</name>
    </ligand>
</feature>
<evidence type="ECO:0000256" key="1">
    <source>
        <dbReference type="ARBA" id="ARBA00005196"/>
    </source>
</evidence>
<accession>A0A2L1C866</accession>
<comment type="catalytic activity">
    <reaction evidence="8 9">
        <text>(2S,6S)-2,6-diaminopimelate = meso-2,6-diaminopimelate</text>
        <dbReference type="Rhea" id="RHEA:15393"/>
        <dbReference type="ChEBI" id="CHEBI:57609"/>
        <dbReference type="ChEBI" id="CHEBI:57791"/>
        <dbReference type="EC" id="5.1.1.7"/>
    </reaction>
</comment>
<comment type="similarity">
    <text evidence="2 9">Belongs to the diaminopimelate epimerase family.</text>
</comment>
<feature type="binding site" evidence="9">
    <location>
        <begin position="211"/>
        <end position="212"/>
    </location>
    <ligand>
        <name>substrate</name>
    </ligand>
</feature>
<comment type="pathway">
    <text evidence="1 9">Amino-acid biosynthesis; L-lysine biosynthesis via DAP pathway; DL-2,6-diaminopimelate from LL-2,6-diaminopimelate: step 1/1.</text>
</comment>
<dbReference type="FunFam" id="3.10.310.10:FF:000004">
    <property type="entry name" value="Diaminopimelate epimerase"/>
    <property type="match status" value="1"/>
</dbReference>
<dbReference type="EMBL" id="JACDUO010000001">
    <property type="protein sequence ID" value="MBA2863818.1"/>
    <property type="molecule type" value="Genomic_DNA"/>
</dbReference>
<dbReference type="GeneID" id="36101170"/>
<comment type="caution">
    <text evidence="9">Lacks conserved residue(s) required for the propagation of feature annotation.</text>
</comment>
<dbReference type="RefSeq" id="WP_104837176.1">
    <property type="nucleotide sequence ID" value="NZ_CP026606.1"/>
</dbReference>
<dbReference type="EC" id="5.1.1.7" evidence="3 9"/>
<evidence type="ECO:0000256" key="7">
    <source>
        <dbReference type="ARBA" id="ARBA00023235"/>
    </source>
</evidence>
<dbReference type="NCBIfam" id="TIGR00652">
    <property type="entry name" value="DapF"/>
    <property type="match status" value="1"/>
</dbReference>
<evidence type="ECO:0000313" key="11">
    <source>
        <dbReference type="EMBL" id="AVB75493.1"/>
    </source>
</evidence>
<comment type="function">
    <text evidence="9">Catalyzes the stereoinversion of LL-2,6-diaminopimelate (L,L-DAP) to meso-diaminopimelate (meso-DAP), a precursor of L-lysine.</text>
</comment>
<dbReference type="Proteomes" id="UP000239462">
    <property type="component" value="Chromosome"/>
</dbReference>
<evidence type="ECO:0000256" key="6">
    <source>
        <dbReference type="ARBA" id="ARBA00023154"/>
    </source>
</evidence>
<dbReference type="GO" id="GO:0008837">
    <property type="term" value="F:diaminopimelate epimerase activity"/>
    <property type="evidence" value="ECO:0007669"/>
    <property type="project" value="UniProtKB-UniRule"/>
</dbReference>
<keyword evidence="4 9" id="KW-0963">Cytoplasm</keyword>
<keyword evidence="6 9" id="KW-0457">Lysine biosynthesis</keyword>
<dbReference type="Pfam" id="PF01678">
    <property type="entry name" value="DAP_epimerase"/>
    <property type="match status" value="2"/>
</dbReference>
<feature type="active site" evidence="10">
    <location>
        <position position="71"/>
    </location>
</feature>
<feature type="active site" description="Proton acceptor" evidence="9">
    <location>
        <position position="220"/>
    </location>
</feature>
<protein>
    <recommendedName>
        <fullName evidence="3 9">Diaminopimelate epimerase</fullName>
        <shortName evidence="9">DAP epimerase</shortName>
        <ecNumber evidence="3 9">5.1.1.7</ecNumber>
    </recommendedName>
    <alternativeName>
        <fullName evidence="9">PLP-independent amino acid racemase</fullName>
    </alternativeName>
</protein>
<feature type="active site" description="Proton donor" evidence="9">
    <location>
        <position position="71"/>
    </location>
</feature>
<dbReference type="EMBL" id="JACHED010000001">
    <property type="protein sequence ID" value="MBB6496176.1"/>
    <property type="molecule type" value="Genomic_DNA"/>
</dbReference>
<evidence type="ECO:0000313" key="15">
    <source>
        <dbReference type="Proteomes" id="UP000567099"/>
    </source>
</evidence>
<dbReference type="PANTHER" id="PTHR31689:SF0">
    <property type="entry name" value="DIAMINOPIMELATE EPIMERASE"/>
    <property type="match status" value="1"/>
</dbReference>
<gene>
    <name evidence="9 11" type="primary">dapF</name>
    <name evidence="12" type="ORF">HNP94_000818</name>
    <name evidence="13" type="ORF">HNP96_000197</name>
    <name evidence="11" type="ORF">MMJJ_00740</name>
</gene>
<dbReference type="FunFam" id="3.10.310.10:FF:000001">
    <property type="entry name" value="Diaminopimelate epimerase"/>
    <property type="match status" value="1"/>
</dbReference>
<keyword evidence="7 9" id="KW-0413">Isomerase</keyword>
<dbReference type="Gene3D" id="3.10.310.10">
    <property type="entry name" value="Diaminopimelate Epimerase, Chain A, domain 1"/>
    <property type="match status" value="2"/>
</dbReference>
<proteinExistence type="inferred from homology"/>
<feature type="binding site" evidence="9">
    <location>
        <begin position="72"/>
        <end position="73"/>
    </location>
    <ligand>
        <name>substrate</name>
    </ligand>
</feature>
<evidence type="ECO:0000256" key="8">
    <source>
        <dbReference type="ARBA" id="ARBA00051712"/>
    </source>
</evidence>
<reference evidence="12 15" key="3">
    <citation type="submission" date="2020-07" db="EMBL/GenBank/DDBJ databases">
        <title>Genomic Encyclopedia of Type Strains, Phase IV (KMG-V): Genome sequencing to study the core and pangenomes of soil and plant-associated prokaryotes.</title>
        <authorList>
            <person name="Whitman W."/>
        </authorList>
    </citation>
    <scope>NUCLEOTIDE SEQUENCE [LARGE SCALE GENOMIC DNA]</scope>
    <source>
        <strain evidence="12 15">C13</strain>
        <strain evidence="13 16">D1</strain>
    </source>
</reference>
<reference evidence="11" key="2">
    <citation type="submission" date="2018-02" db="EMBL/GenBank/DDBJ databases">
        <title>Complete genome sequence of the Methanococcus maripaludis type strain JJ (DSM 2067), a model for selenoprotein synthesis in Archaea.</title>
        <authorList>
            <person name="Poehlein A."/>
            <person name="Heym D."/>
            <person name="Quitzke V."/>
            <person name="Fersch J."/>
            <person name="Daniel R."/>
            <person name="Rother M."/>
        </authorList>
    </citation>
    <scope>NUCLEOTIDE SEQUENCE [LARGE SCALE GENOMIC DNA]</scope>
    <source>
        <strain evidence="11">DSM 2067</strain>
    </source>
</reference>
<organism evidence="11 14">
    <name type="scientific">Methanococcus maripaludis</name>
    <name type="common">Methanococcus deltae</name>
    <dbReference type="NCBI Taxonomy" id="39152"/>
    <lineage>
        <taxon>Archaea</taxon>
        <taxon>Methanobacteriati</taxon>
        <taxon>Methanobacteriota</taxon>
        <taxon>Methanomada group</taxon>
        <taxon>Methanococci</taxon>
        <taxon>Methanococcales</taxon>
        <taxon>Methanococcaceae</taxon>
        <taxon>Methanococcus</taxon>
    </lineage>
</organism>
<dbReference type="HAMAP" id="MF_00197">
    <property type="entry name" value="DAP_epimerase"/>
    <property type="match status" value="1"/>
</dbReference>